<accession>A0A852Z0U1</accession>
<organism evidence="4 5">
    <name type="scientific">Actinopolyspora biskrensis</name>
    <dbReference type="NCBI Taxonomy" id="1470178"/>
    <lineage>
        <taxon>Bacteria</taxon>
        <taxon>Bacillati</taxon>
        <taxon>Actinomycetota</taxon>
        <taxon>Actinomycetes</taxon>
        <taxon>Actinopolysporales</taxon>
        <taxon>Actinopolysporaceae</taxon>
        <taxon>Actinopolyspora</taxon>
    </lineage>
</organism>
<dbReference type="Proteomes" id="UP000548304">
    <property type="component" value="Unassembled WGS sequence"/>
</dbReference>
<dbReference type="PANTHER" id="PTHR43861:SF1">
    <property type="entry name" value="TRANS-ACONITATE 2-METHYLTRANSFERASE"/>
    <property type="match status" value="1"/>
</dbReference>
<dbReference type="Gene3D" id="2.20.130.10">
    <property type="entry name" value="CAC2371-like domains"/>
    <property type="match status" value="1"/>
</dbReference>
<dbReference type="InterPro" id="IPR029063">
    <property type="entry name" value="SAM-dependent_MTases_sf"/>
</dbReference>
<dbReference type="CDD" id="cd02440">
    <property type="entry name" value="AdoMet_MTases"/>
    <property type="match status" value="1"/>
</dbReference>
<comment type="caution">
    <text evidence="4">The sequence shown here is derived from an EMBL/GenBank/DDBJ whole genome shotgun (WGS) entry which is preliminary data.</text>
</comment>
<dbReference type="SUPFAM" id="SSF53335">
    <property type="entry name" value="S-adenosyl-L-methionine-dependent methyltransferases"/>
    <property type="match status" value="1"/>
</dbReference>
<dbReference type="InterPro" id="IPR041698">
    <property type="entry name" value="Methyltransf_25"/>
</dbReference>
<feature type="domain" description="Methyltransferase" evidence="3">
    <location>
        <begin position="43"/>
        <end position="133"/>
    </location>
</feature>
<dbReference type="GO" id="GO:0008168">
    <property type="term" value="F:methyltransferase activity"/>
    <property type="evidence" value="ECO:0007669"/>
    <property type="project" value="UniProtKB-KW"/>
</dbReference>
<keyword evidence="1 4" id="KW-0489">Methyltransferase</keyword>
<evidence type="ECO:0000313" key="5">
    <source>
        <dbReference type="Proteomes" id="UP000548304"/>
    </source>
</evidence>
<sequence>MYEEEMAAVYDFVYCGRGKDFRGEVDQIMDVVRARKPHAESLLDVACGTGEHLRYLRENVAHAEGLELSEPMLRVAREKLPAVPLHHADMRTFELARTFDVVTCLFSSVGYMSTVDELTAAIGRMSAHLAPDGVLVVDPWWFPEKFLDGYIASDVVRDESRAVARVARSTREGGATRVDAQYLLADDSGVRHFTDTQLITLFEHSDYLGALRAAGCDALHLAGRFSPRGLFVGTPH</sequence>
<evidence type="ECO:0000259" key="3">
    <source>
        <dbReference type="Pfam" id="PF13649"/>
    </source>
</evidence>
<proteinExistence type="predicted"/>
<gene>
    <name evidence="4" type="ORF">FHR84_000590</name>
</gene>
<name>A0A852Z0U1_9ACTN</name>
<dbReference type="RefSeq" id="WP_179533841.1">
    <property type="nucleotide sequence ID" value="NZ_JACBYW010000001.1"/>
</dbReference>
<dbReference type="Gene3D" id="3.40.50.150">
    <property type="entry name" value="Vaccinia Virus protein VP39"/>
    <property type="match status" value="1"/>
</dbReference>
<keyword evidence="2 4" id="KW-0808">Transferase</keyword>
<evidence type="ECO:0000256" key="1">
    <source>
        <dbReference type="ARBA" id="ARBA00022603"/>
    </source>
</evidence>
<dbReference type="EMBL" id="JACBYW010000001">
    <property type="protein sequence ID" value="NYH77276.1"/>
    <property type="molecule type" value="Genomic_DNA"/>
</dbReference>
<protein>
    <submittedName>
        <fullName evidence="4">SAM-dependent methyltransferase</fullName>
    </submittedName>
</protein>
<dbReference type="Pfam" id="PF13649">
    <property type="entry name" value="Methyltransf_25"/>
    <property type="match status" value="1"/>
</dbReference>
<dbReference type="GO" id="GO:0032259">
    <property type="term" value="P:methylation"/>
    <property type="evidence" value="ECO:0007669"/>
    <property type="project" value="UniProtKB-KW"/>
</dbReference>
<reference evidence="4 5" key="1">
    <citation type="submission" date="2020-07" db="EMBL/GenBank/DDBJ databases">
        <title>Genomic Encyclopedia of Type Strains, Phase III (KMG-III): the genomes of soil and plant-associated and newly described type strains.</title>
        <authorList>
            <person name="Whitman W."/>
        </authorList>
    </citation>
    <scope>NUCLEOTIDE SEQUENCE [LARGE SCALE GENOMIC DNA]</scope>
    <source>
        <strain evidence="4 5">CECT 8576</strain>
    </source>
</reference>
<keyword evidence="5" id="KW-1185">Reference proteome</keyword>
<dbReference type="PANTHER" id="PTHR43861">
    <property type="entry name" value="TRANS-ACONITATE 2-METHYLTRANSFERASE-RELATED"/>
    <property type="match status" value="1"/>
</dbReference>
<evidence type="ECO:0000313" key="4">
    <source>
        <dbReference type="EMBL" id="NYH77276.1"/>
    </source>
</evidence>
<dbReference type="AlphaFoldDB" id="A0A852Z0U1"/>
<evidence type="ECO:0000256" key="2">
    <source>
        <dbReference type="ARBA" id="ARBA00022679"/>
    </source>
</evidence>